<reference evidence="2" key="1">
    <citation type="journal article" date="2023" name="G3 (Bethesda)">
        <title>Whole genome assembly and annotation of the endangered Caribbean coral Acropora cervicornis.</title>
        <authorList>
            <person name="Selwyn J.D."/>
            <person name="Vollmer S.V."/>
        </authorList>
    </citation>
    <scope>NUCLEOTIDE SEQUENCE</scope>
    <source>
        <strain evidence="2">K2</strain>
    </source>
</reference>
<dbReference type="Proteomes" id="UP001249851">
    <property type="component" value="Unassembled WGS sequence"/>
</dbReference>
<feature type="domain" description="Integrase catalytic" evidence="1">
    <location>
        <begin position="1"/>
        <end position="112"/>
    </location>
</feature>
<dbReference type="EMBL" id="JARQWQ010000162">
    <property type="protein sequence ID" value="KAK2547908.1"/>
    <property type="molecule type" value="Genomic_DNA"/>
</dbReference>
<dbReference type="AlphaFoldDB" id="A0AAD9US61"/>
<dbReference type="PROSITE" id="PS50994">
    <property type="entry name" value="INTEGRASE"/>
    <property type="match status" value="1"/>
</dbReference>
<dbReference type="SUPFAM" id="SSF53098">
    <property type="entry name" value="Ribonuclease H-like"/>
    <property type="match status" value="1"/>
</dbReference>
<gene>
    <name evidence="2" type="ORF">P5673_031994</name>
</gene>
<sequence length="114" mass="13177">MQTFSEHGIPQIVRSDNGPHFQGHYHRFSTEYRLKHITCSPNYPISNGFIESRVKIVKRVLKKAPRSNSDPNIALLCLRSTPIDNKLQFPAELLLRRQIQGDLPRKIESNHMSD</sequence>
<name>A0AAD9US61_ACRCE</name>
<dbReference type="PANTHER" id="PTHR37984">
    <property type="entry name" value="PROTEIN CBG26694"/>
    <property type="match status" value="1"/>
</dbReference>
<dbReference type="InterPro" id="IPR001584">
    <property type="entry name" value="Integrase_cat-core"/>
</dbReference>
<evidence type="ECO:0000313" key="3">
    <source>
        <dbReference type="Proteomes" id="UP001249851"/>
    </source>
</evidence>
<organism evidence="2 3">
    <name type="scientific">Acropora cervicornis</name>
    <name type="common">Staghorn coral</name>
    <dbReference type="NCBI Taxonomy" id="6130"/>
    <lineage>
        <taxon>Eukaryota</taxon>
        <taxon>Metazoa</taxon>
        <taxon>Cnidaria</taxon>
        <taxon>Anthozoa</taxon>
        <taxon>Hexacorallia</taxon>
        <taxon>Scleractinia</taxon>
        <taxon>Astrocoeniina</taxon>
        <taxon>Acroporidae</taxon>
        <taxon>Acropora</taxon>
    </lineage>
</organism>
<dbReference type="InterPro" id="IPR050951">
    <property type="entry name" value="Retrovirus_Pol_polyprotein"/>
</dbReference>
<evidence type="ECO:0000259" key="1">
    <source>
        <dbReference type="PROSITE" id="PS50994"/>
    </source>
</evidence>
<accession>A0AAD9US61</accession>
<dbReference type="PANTHER" id="PTHR37984:SF7">
    <property type="entry name" value="INTEGRASE CATALYTIC DOMAIN-CONTAINING PROTEIN"/>
    <property type="match status" value="1"/>
</dbReference>
<proteinExistence type="predicted"/>
<dbReference type="GO" id="GO:0015074">
    <property type="term" value="P:DNA integration"/>
    <property type="evidence" value="ECO:0007669"/>
    <property type="project" value="InterPro"/>
</dbReference>
<protein>
    <recommendedName>
        <fullName evidence="1">Integrase catalytic domain-containing protein</fullName>
    </recommendedName>
</protein>
<dbReference type="Gene3D" id="3.30.420.10">
    <property type="entry name" value="Ribonuclease H-like superfamily/Ribonuclease H"/>
    <property type="match status" value="1"/>
</dbReference>
<comment type="caution">
    <text evidence="2">The sequence shown here is derived from an EMBL/GenBank/DDBJ whole genome shotgun (WGS) entry which is preliminary data.</text>
</comment>
<keyword evidence="3" id="KW-1185">Reference proteome</keyword>
<dbReference type="GO" id="GO:0003676">
    <property type="term" value="F:nucleic acid binding"/>
    <property type="evidence" value="ECO:0007669"/>
    <property type="project" value="InterPro"/>
</dbReference>
<dbReference type="InterPro" id="IPR012337">
    <property type="entry name" value="RNaseH-like_sf"/>
</dbReference>
<evidence type="ECO:0000313" key="2">
    <source>
        <dbReference type="EMBL" id="KAK2547908.1"/>
    </source>
</evidence>
<dbReference type="InterPro" id="IPR036397">
    <property type="entry name" value="RNaseH_sf"/>
</dbReference>
<reference evidence="2" key="2">
    <citation type="journal article" date="2023" name="Science">
        <title>Genomic signatures of disease resistance in endangered staghorn corals.</title>
        <authorList>
            <person name="Vollmer S.V."/>
            <person name="Selwyn J.D."/>
            <person name="Despard B.A."/>
            <person name="Roesel C.L."/>
        </authorList>
    </citation>
    <scope>NUCLEOTIDE SEQUENCE</scope>
    <source>
        <strain evidence="2">K2</strain>
    </source>
</reference>